<dbReference type="EMBL" id="BAAAQM010000009">
    <property type="protein sequence ID" value="GAA1964281.1"/>
    <property type="molecule type" value="Genomic_DNA"/>
</dbReference>
<proteinExistence type="predicted"/>
<reference evidence="2" key="1">
    <citation type="journal article" date="2019" name="Int. J. Syst. Evol. Microbiol.">
        <title>The Global Catalogue of Microorganisms (GCM) 10K type strain sequencing project: providing services to taxonomists for standard genome sequencing and annotation.</title>
        <authorList>
            <consortium name="The Broad Institute Genomics Platform"/>
            <consortium name="The Broad Institute Genome Sequencing Center for Infectious Disease"/>
            <person name="Wu L."/>
            <person name="Ma J."/>
        </authorList>
    </citation>
    <scope>NUCLEOTIDE SEQUENCE [LARGE SCALE GENOMIC DNA]</scope>
    <source>
        <strain evidence="2">JCM 16013</strain>
    </source>
</reference>
<keyword evidence="2" id="KW-1185">Reference proteome</keyword>
<comment type="caution">
    <text evidence="1">The sequence shown here is derived from an EMBL/GenBank/DDBJ whole genome shotgun (WGS) entry which is preliminary data.</text>
</comment>
<evidence type="ECO:0000313" key="2">
    <source>
        <dbReference type="Proteomes" id="UP001499854"/>
    </source>
</evidence>
<sequence>MQLPSLPAPVAANPPANGVPATLKAYGALLQELLPGKAVPGVHGSLMSASNVMTQVQVEFSVDGGTAEAEVFLDRPGVMPQDAPLCDDVTVPSGRTATCARGTLADGSQVRILHTEAKGTGTSSLKEVEVLLNRVDGVQIEVTIANGLFFGNGSRLAQVPVTDQQAYAIAADPRWGFSMDPVFVQHAETTMTVDGH</sequence>
<protein>
    <submittedName>
        <fullName evidence="1">Uncharacterized protein</fullName>
    </submittedName>
</protein>
<name>A0ABP5CKH0_9ACTN</name>
<evidence type="ECO:0000313" key="1">
    <source>
        <dbReference type="EMBL" id="GAA1964281.1"/>
    </source>
</evidence>
<dbReference type="Proteomes" id="UP001499854">
    <property type="component" value="Unassembled WGS sequence"/>
</dbReference>
<gene>
    <name evidence="1" type="ORF">GCM10009838_21970</name>
</gene>
<accession>A0ABP5CKH0</accession>
<organism evidence="1 2">
    <name type="scientific">Catenulispora subtropica</name>
    <dbReference type="NCBI Taxonomy" id="450798"/>
    <lineage>
        <taxon>Bacteria</taxon>
        <taxon>Bacillati</taxon>
        <taxon>Actinomycetota</taxon>
        <taxon>Actinomycetes</taxon>
        <taxon>Catenulisporales</taxon>
        <taxon>Catenulisporaceae</taxon>
        <taxon>Catenulispora</taxon>
    </lineage>
</organism>